<organism evidence="2 3">
    <name type="scientific">Gelidibacter sediminis</name>
    <dbReference type="NCBI Taxonomy" id="1608710"/>
    <lineage>
        <taxon>Bacteria</taxon>
        <taxon>Pseudomonadati</taxon>
        <taxon>Bacteroidota</taxon>
        <taxon>Flavobacteriia</taxon>
        <taxon>Flavobacteriales</taxon>
        <taxon>Flavobacteriaceae</taxon>
        <taxon>Gelidibacter</taxon>
    </lineage>
</organism>
<dbReference type="Proteomes" id="UP000294689">
    <property type="component" value="Unassembled WGS sequence"/>
</dbReference>
<keyword evidence="1" id="KW-0472">Membrane</keyword>
<comment type="caution">
    <text evidence="2">The sequence shown here is derived from an EMBL/GenBank/DDBJ whole genome shotgun (WGS) entry which is preliminary data.</text>
</comment>
<gene>
    <name evidence="2" type="ORF">BXY82_1817</name>
</gene>
<name>A0A4V3F963_9FLAO</name>
<protein>
    <submittedName>
        <fullName evidence="2">Uncharacterized protein</fullName>
    </submittedName>
</protein>
<dbReference type="EMBL" id="SOBW01000008">
    <property type="protein sequence ID" value="TDU39786.1"/>
    <property type="molecule type" value="Genomic_DNA"/>
</dbReference>
<evidence type="ECO:0000256" key="1">
    <source>
        <dbReference type="SAM" id="Phobius"/>
    </source>
</evidence>
<dbReference type="OrthoDB" id="1447920at2"/>
<feature type="transmembrane region" description="Helical" evidence="1">
    <location>
        <begin position="12"/>
        <end position="29"/>
    </location>
</feature>
<evidence type="ECO:0000313" key="3">
    <source>
        <dbReference type="Proteomes" id="UP000294689"/>
    </source>
</evidence>
<reference evidence="2 3" key="1">
    <citation type="submission" date="2019-03" db="EMBL/GenBank/DDBJ databases">
        <title>Genomic Encyclopedia of Archaeal and Bacterial Type Strains, Phase II (KMG-II): from individual species to whole genera.</title>
        <authorList>
            <person name="Goeker M."/>
        </authorList>
    </citation>
    <scope>NUCLEOTIDE SEQUENCE [LARGE SCALE GENOMIC DNA]</scope>
    <source>
        <strain evidence="2 3">DSM 28135</strain>
    </source>
</reference>
<accession>A0A4V3F963</accession>
<sequence>MPNPFKELILKFGVPSLAVIIIAIHFFMAHTQNLSKWKGGGYGMYTELHYVYNHIHITGMSVDSLKKSSPSIKKALSKVLLMPNRRNLQKAGEHILKITKKDSIHIQLWKPSVSSKQQSYTRVLADELYLKNTDF</sequence>
<dbReference type="RefSeq" id="WP_133757842.1">
    <property type="nucleotide sequence ID" value="NZ_SOBW01000008.1"/>
</dbReference>
<keyword evidence="3" id="KW-1185">Reference proteome</keyword>
<dbReference type="AlphaFoldDB" id="A0A4V3F963"/>
<keyword evidence="1" id="KW-1133">Transmembrane helix</keyword>
<evidence type="ECO:0000313" key="2">
    <source>
        <dbReference type="EMBL" id="TDU39786.1"/>
    </source>
</evidence>
<keyword evidence="1" id="KW-0812">Transmembrane</keyword>
<proteinExistence type="predicted"/>